<reference evidence="2 3" key="1">
    <citation type="submission" date="2019-03" db="EMBL/GenBank/DDBJ databases">
        <authorList>
            <person name="Dong K."/>
        </authorList>
    </citation>
    <scope>NUCLEOTIDE SEQUENCE [LARGE SCALE GENOMIC DNA]</scope>
    <source>
        <strain evidence="3">dk512</strain>
    </source>
</reference>
<keyword evidence="3" id="KW-1185">Reference proteome</keyword>
<evidence type="ECO:0000313" key="3">
    <source>
        <dbReference type="Proteomes" id="UP000295748"/>
    </source>
</evidence>
<evidence type="ECO:0000313" key="2">
    <source>
        <dbReference type="EMBL" id="QBR90159.1"/>
    </source>
</evidence>
<dbReference type="CDD" id="cd09023">
    <property type="entry name" value="Aldose_epim_Ec_c4013"/>
    <property type="match status" value="1"/>
</dbReference>
<dbReference type="Pfam" id="PF14486">
    <property type="entry name" value="DUF4432"/>
    <property type="match status" value="1"/>
</dbReference>
<gene>
    <name evidence="2" type="ORF">E4K62_16615</name>
</gene>
<dbReference type="EMBL" id="CP038266">
    <property type="protein sequence ID" value="QBR90159.1"/>
    <property type="molecule type" value="Genomic_DNA"/>
</dbReference>
<dbReference type="SUPFAM" id="SSF74650">
    <property type="entry name" value="Galactose mutarotase-like"/>
    <property type="match status" value="1"/>
</dbReference>
<feature type="region of interest" description="Disordered" evidence="1">
    <location>
        <begin position="1"/>
        <end position="66"/>
    </location>
</feature>
<dbReference type="InterPro" id="IPR027839">
    <property type="entry name" value="DUF4432"/>
</dbReference>
<proteinExistence type="predicted"/>
<name>A0ABX5SZD7_9MICO</name>
<organism evidence="2 3">
    <name type="scientific">Microbacterium wangchenii</name>
    <dbReference type="NCBI Taxonomy" id="2541726"/>
    <lineage>
        <taxon>Bacteria</taxon>
        <taxon>Bacillati</taxon>
        <taxon>Actinomycetota</taxon>
        <taxon>Actinomycetes</taxon>
        <taxon>Micrococcales</taxon>
        <taxon>Microbacteriaceae</taxon>
        <taxon>Microbacterium</taxon>
    </lineage>
</organism>
<dbReference type="Gene3D" id="2.70.98.10">
    <property type="match status" value="1"/>
</dbReference>
<feature type="compositionally biased region" description="Gly residues" evidence="1">
    <location>
        <begin position="1"/>
        <end position="11"/>
    </location>
</feature>
<dbReference type="InterPro" id="IPR014718">
    <property type="entry name" value="GH-type_carb-bd"/>
</dbReference>
<accession>A0ABX5SZD7</accession>
<sequence>MASACGGGGVAEPGSGRPRARTPQDRTSDSRGFTGFRGSVGPRAPFLRSSGEPPGAPAPGRHGSGQRRVAAGLLPWRFDGGEDMATELFGRPIEHARERRGSLAQTAAVESSIMTDGPSAGMRRIRMTAGDVDLELLPDRGLDLGQVRVGGVPLAWLSPTGFPRAGVHDADGSGFTRAFGGGLLTTCGLQNVGPAAEDGGEQHPMHGRYTSLPATVVRAEATDDQVVVEAVVRESAVFGVHLELRRRVTLVPGERIIRVEDVLTNRGADAVEPMVLYHLNFGWPLVDEGTRLRTPATAVRPRDEQAAVGADTWDTFPAPSHPYPEQVFAHELPADERVAVEVVNPRGLSVAVRFDTAQLPGLFQWRVAQQGLFVLGVEPALVPTILGRAAAREQGLLRPLAPGAALTLGVEIEASGSLS</sequence>
<protein>
    <submittedName>
        <fullName evidence="2">DUF4432 family protein</fullName>
    </submittedName>
</protein>
<dbReference type="InterPro" id="IPR011013">
    <property type="entry name" value="Gal_mutarotase_sf_dom"/>
</dbReference>
<evidence type="ECO:0000256" key="1">
    <source>
        <dbReference type="SAM" id="MobiDB-lite"/>
    </source>
</evidence>
<dbReference type="Proteomes" id="UP000295748">
    <property type="component" value="Chromosome"/>
</dbReference>
<feature type="compositionally biased region" description="Low complexity" evidence="1">
    <location>
        <begin position="48"/>
        <end position="61"/>
    </location>
</feature>